<dbReference type="SUPFAM" id="SSF53686">
    <property type="entry name" value="Tryptophan synthase beta subunit-like PLP-dependent enzymes"/>
    <property type="match status" value="1"/>
</dbReference>
<dbReference type="STRING" id="1236970.JCM9140_3799"/>
<keyword evidence="2" id="KW-1185">Reference proteome</keyword>
<evidence type="ECO:0000313" key="1">
    <source>
        <dbReference type="EMBL" id="GAE27646.1"/>
    </source>
</evidence>
<protein>
    <submittedName>
        <fullName evidence="1">Threonine synthase</fullName>
    </submittedName>
</protein>
<proteinExistence type="predicted"/>
<dbReference type="AlphaFoldDB" id="W4Q6E2"/>
<dbReference type="Gene3D" id="3.40.50.1100">
    <property type="match status" value="1"/>
</dbReference>
<gene>
    <name evidence="1" type="ORF">JCM9140_3799</name>
</gene>
<sequence length="79" mass="8111">MLVKTEGVFAEPASCASIAGLKKQLDSGEIKKGSTVVCVLTGNGLKDPNTAIDTVTVKPTVLPNDKEAFLAHLKGGVTS</sequence>
<dbReference type="EMBL" id="BAUT01000058">
    <property type="protein sequence ID" value="GAE27646.1"/>
    <property type="molecule type" value="Genomic_DNA"/>
</dbReference>
<evidence type="ECO:0000313" key="2">
    <source>
        <dbReference type="Proteomes" id="UP000018890"/>
    </source>
</evidence>
<name>W4Q6E2_9BACI</name>
<dbReference type="GO" id="GO:1901605">
    <property type="term" value="P:alpha-amino acid metabolic process"/>
    <property type="evidence" value="ECO:0007669"/>
    <property type="project" value="UniProtKB-ARBA"/>
</dbReference>
<accession>W4Q6E2</accession>
<organism evidence="1 2">
    <name type="scientific">Halalkalibacter wakoensis JCM 9140</name>
    <dbReference type="NCBI Taxonomy" id="1236970"/>
    <lineage>
        <taxon>Bacteria</taxon>
        <taxon>Bacillati</taxon>
        <taxon>Bacillota</taxon>
        <taxon>Bacilli</taxon>
        <taxon>Bacillales</taxon>
        <taxon>Bacillaceae</taxon>
        <taxon>Halalkalibacter</taxon>
    </lineage>
</organism>
<comment type="caution">
    <text evidence="1">The sequence shown here is derived from an EMBL/GenBank/DDBJ whole genome shotgun (WGS) entry which is preliminary data.</text>
</comment>
<dbReference type="Proteomes" id="UP000018890">
    <property type="component" value="Unassembled WGS sequence"/>
</dbReference>
<dbReference type="InterPro" id="IPR036052">
    <property type="entry name" value="TrpB-like_PALP_sf"/>
</dbReference>
<reference evidence="1" key="1">
    <citation type="journal article" date="2014" name="Genome Announc.">
        <title>Draft Genome Sequences of Three Alkaliphilic Bacillus Strains, Bacillus wakoensis JCM 9140T, Bacillus akibai JCM 9157T, and Bacillus hemicellulosilyticus JCM 9152T.</title>
        <authorList>
            <person name="Yuki M."/>
            <person name="Oshima K."/>
            <person name="Suda W."/>
            <person name="Oshida Y."/>
            <person name="Kitamura K."/>
            <person name="Iida T."/>
            <person name="Hattori M."/>
            <person name="Ohkuma M."/>
        </authorList>
    </citation>
    <scope>NUCLEOTIDE SEQUENCE [LARGE SCALE GENOMIC DNA]</scope>
    <source>
        <strain evidence="1">JCM 9140</strain>
    </source>
</reference>